<dbReference type="AlphaFoldDB" id="A0A8B6DI81"/>
<dbReference type="Proteomes" id="UP000596742">
    <property type="component" value="Unassembled WGS sequence"/>
</dbReference>
<accession>A0A8B6DI81</accession>
<reference evidence="1" key="1">
    <citation type="submission" date="2018-11" db="EMBL/GenBank/DDBJ databases">
        <authorList>
            <person name="Alioto T."/>
            <person name="Alioto T."/>
        </authorList>
    </citation>
    <scope>NUCLEOTIDE SEQUENCE</scope>
</reference>
<keyword evidence="2" id="KW-1185">Reference proteome</keyword>
<comment type="caution">
    <text evidence="1">The sequence shown here is derived from an EMBL/GenBank/DDBJ whole genome shotgun (WGS) entry which is preliminary data.</text>
</comment>
<evidence type="ECO:0000313" key="2">
    <source>
        <dbReference type="Proteomes" id="UP000596742"/>
    </source>
</evidence>
<dbReference type="SUPFAM" id="SSF63825">
    <property type="entry name" value="YWTD domain"/>
    <property type="match status" value="1"/>
</dbReference>
<name>A0A8B6DI81_MYTGA</name>
<proteinExistence type="predicted"/>
<organism evidence="1 2">
    <name type="scientific">Mytilus galloprovincialis</name>
    <name type="common">Mediterranean mussel</name>
    <dbReference type="NCBI Taxonomy" id="29158"/>
    <lineage>
        <taxon>Eukaryota</taxon>
        <taxon>Metazoa</taxon>
        <taxon>Spiralia</taxon>
        <taxon>Lophotrochozoa</taxon>
        <taxon>Mollusca</taxon>
        <taxon>Bivalvia</taxon>
        <taxon>Autobranchia</taxon>
        <taxon>Pteriomorphia</taxon>
        <taxon>Mytilida</taxon>
        <taxon>Mytiloidea</taxon>
        <taxon>Mytilidae</taxon>
        <taxon>Mytilinae</taxon>
        <taxon>Mytilus</taxon>
    </lineage>
</organism>
<evidence type="ECO:0000313" key="1">
    <source>
        <dbReference type="EMBL" id="VDI19466.1"/>
    </source>
</evidence>
<dbReference type="EMBL" id="UYJE01003459">
    <property type="protein sequence ID" value="VDI19466.1"/>
    <property type="molecule type" value="Genomic_DNA"/>
</dbReference>
<protein>
    <submittedName>
        <fullName evidence="1">Uncharacterized protein</fullName>
    </submittedName>
</protein>
<sequence length="271" mass="31731">MTTRYQIYKLNKDLRRIKKICPISHTDAWILADRQLYKMVNHALEDTVYVDDADDIVVLKEGYVLVLRTKSNIIMKLLENRRLVRFANVGCSNMLPYCFCNSTEDTLSVYLISDTKYQQGYRNWVVQLNEDGIVSKTFNFYTYYMKKPCLMQNVDSDLCVLYPRYSYIGNLHFINLLNNKCEKIQSFKGILGYDPSDHFECYGLCTNNKDIFVSDLRHHSIYILGKKDLEYKRCVVDARNGLDTPTAVAILNDILWIADGDQMFKFNFNNK</sequence>
<gene>
    <name evidence="1" type="ORF">MGAL_10B078413</name>
</gene>